<feature type="chain" id="PRO_5040364018" evidence="2">
    <location>
        <begin position="24"/>
        <end position="274"/>
    </location>
</feature>
<reference evidence="3" key="1">
    <citation type="submission" date="2020-06" db="EMBL/GenBank/DDBJ databases">
        <authorList>
            <consortium name="Plant Systems Biology data submission"/>
        </authorList>
    </citation>
    <scope>NUCLEOTIDE SEQUENCE</scope>
    <source>
        <strain evidence="3">D6</strain>
    </source>
</reference>
<name>A0A9N8F209_9STRA</name>
<dbReference type="OrthoDB" id="41762at2759"/>
<keyword evidence="1" id="KW-1133">Transmembrane helix</keyword>
<comment type="caution">
    <text evidence="3">The sequence shown here is derived from an EMBL/GenBank/DDBJ whole genome shotgun (WGS) entry which is preliminary data.</text>
</comment>
<feature type="signal peptide" evidence="2">
    <location>
        <begin position="1"/>
        <end position="23"/>
    </location>
</feature>
<gene>
    <name evidence="3" type="ORF">SEMRO_2630_G333100.1</name>
</gene>
<sequence>MVSLSSIEVVLLVCSILVSGASAFVVSPNQQQQQPPTCKSRLFLWFPDEGMEVARKTFGWWLMGAAGSGGAARTTFPNIYREYMELQELKGSNGSSNNNKDGPTLGIGQGLGFPEDVSVADVEQIVNNPLTVEEITQQFPVENNFLAAKGYLTYSAFSLANADANPLAVRAVFDSFRKPKCVEPHVAQQLLNEYKQDPTQIRQNLIIKQATLVMAASSLLFLLGLADLATASDFYRGWFPDWPGGTDFPRMCSHPKEVSPPFQITFCGIFHRVD</sequence>
<protein>
    <submittedName>
        <fullName evidence="3">Uncharacterized protein</fullName>
    </submittedName>
</protein>
<dbReference type="AlphaFoldDB" id="A0A9N8F209"/>
<keyword evidence="2" id="KW-0732">Signal</keyword>
<keyword evidence="1" id="KW-0812">Transmembrane</keyword>
<evidence type="ECO:0000313" key="4">
    <source>
        <dbReference type="Proteomes" id="UP001153069"/>
    </source>
</evidence>
<keyword evidence="4" id="KW-1185">Reference proteome</keyword>
<feature type="transmembrane region" description="Helical" evidence="1">
    <location>
        <begin position="205"/>
        <end position="226"/>
    </location>
</feature>
<proteinExistence type="predicted"/>
<accession>A0A9N8F209</accession>
<evidence type="ECO:0000256" key="2">
    <source>
        <dbReference type="SAM" id="SignalP"/>
    </source>
</evidence>
<organism evidence="3 4">
    <name type="scientific">Seminavis robusta</name>
    <dbReference type="NCBI Taxonomy" id="568900"/>
    <lineage>
        <taxon>Eukaryota</taxon>
        <taxon>Sar</taxon>
        <taxon>Stramenopiles</taxon>
        <taxon>Ochrophyta</taxon>
        <taxon>Bacillariophyta</taxon>
        <taxon>Bacillariophyceae</taxon>
        <taxon>Bacillariophycidae</taxon>
        <taxon>Naviculales</taxon>
        <taxon>Naviculaceae</taxon>
        <taxon>Seminavis</taxon>
    </lineage>
</organism>
<evidence type="ECO:0000313" key="3">
    <source>
        <dbReference type="EMBL" id="CAB9529801.1"/>
    </source>
</evidence>
<dbReference type="Proteomes" id="UP001153069">
    <property type="component" value="Unassembled WGS sequence"/>
</dbReference>
<dbReference type="EMBL" id="CAICTM010002628">
    <property type="protein sequence ID" value="CAB9529801.1"/>
    <property type="molecule type" value="Genomic_DNA"/>
</dbReference>
<keyword evidence="1" id="KW-0472">Membrane</keyword>
<evidence type="ECO:0000256" key="1">
    <source>
        <dbReference type="SAM" id="Phobius"/>
    </source>
</evidence>